<comment type="subunit">
    <text evidence="5">The Tat system comprises two distinct complexes: a TatABC complex, containing multiple copies of TatA, TatB and TatC subunits, and a separate TatA complex, containing only TatA subunits. Substrates initially bind to the TatABC complex, which probably triggers association of the separate TatA complex to form the active translocon.</text>
</comment>
<feature type="transmembrane region" description="Helical" evidence="5">
    <location>
        <begin position="167"/>
        <end position="193"/>
    </location>
</feature>
<evidence type="ECO:0000256" key="1">
    <source>
        <dbReference type="ARBA" id="ARBA00004141"/>
    </source>
</evidence>
<feature type="transmembrane region" description="Helical" evidence="5">
    <location>
        <begin position="228"/>
        <end position="246"/>
    </location>
</feature>
<reference evidence="7 8" key="1">
    <citation type="submission" date="2019-03" db="EMBL/GenBank/DDBJ databases">
        <title>Genomic Encyclopedia of Type Strains, Phase IV (KMG-IV): sequencing the most valuable type-strain genomes for metagenomic binning, comparative biology and taxonomic classification.</title>
        <authorList>
            <person name="Goeker M."/>
        </authorList>
    </citation>
    <scope>NUCLEOTIDE SEQUENCE [LARGE SCALE GENOMIC DNA]</scope>
    <source>
        <strain evidence="7 8">DSM 16326</strain>
    </source>
</reference>
<dbReference type="PANTHER" id="PTHR30371:SF0">
    <property type="entry name" value="SEC-INDEPENDENT PROTEIN TRANSLOCASE PROTEIN TATC, CHLOROPLASTIC-RELATED"/>
    <property type="match status" value="1"/>
</dbReference>
<comment type="function">
    <text evidence="5">Part of the twin-arginine translocation (Tat) system that transports large folded proteins containing a characteristic twin-arginine motif in their signal peptide across membranes. Together with TatB, TatC is part of a receptor directly interacting with Tat signal peptides.</text>
</comment>
<comment type="caution">
    <text evidence="7">The sequence shown here is derived from an EMBL/GenBank/DDBJ whole genome shotgun (WGS) entry which is preliminary data.</text>
</comment>
<feature type="compositionally biased region" description="Acidic residues" evidence="6">
    <location>
        <begin position="254"/>
        <end position="278"/>
    </location>
</feature>
<evidence type="ECO:0000313" key="8">
    <source>
        <dbReference type="Proteomes" id="UP000294914"/>
    </source>
</evidence>
<organism evidence="7 8">
    <name type="scientific">Thiohalophilus thiocyanatoxydans</name>
    <dbReference type="NCBI Taxonomy" id="381308"/>
    <lineage>
        <taxon>Bacteria</taxon>
        <taxon>Pseudomonadati</taxon>
        <taxon>Pseudomonadota</taxon>
        <taxon>Gammaproteobacteria</taxon>
        <taxon>Thiohalomonadales</taxon>
        <taxon>Thiohalophilaceae</taxon>
        <taxon>Thiohalophilus</taxon>
    </lineage>
</organism>
<feature type="transmembrane region" description="Helical" evidence="5">
    <location>
        <begin position="84"/>
        <end position="105"/>
    </location>
</feature>
<name>A0A4R8J0U8_9GAMM</name>
<dbReference type="InterPro" id="IPR019820">
    <property type="entry name" value="Sec-indep_translocase_CS"/>
</dbReference>
<dbReference type="Pfam" id="PF00902">
    <property type="entry name" value="TatC"/>
    <property type="match status" value="1"/>
</dbReference>
<dbReference type="InterPro" id="IPR002033">
    <property type="entry name" value="TatC"/>
</dbReference>
<keyword evidence="2 5" id="KW-0812">Transmembrane</keyword>
<sequence length="308" mass="34411">MSKTDPNDNDQGVEQETPFLSHLVELRDRLLRIVGLVLILTVALMAVANDLYYYFSLPLQGYLVEGNKMLAIGVISPVFTPFKLALIAAFFLSVPYVLYQIWSFIAPGLYKHEKKLALPLLLSSIVLFYLGMAFAYYAVFPLVFEFTSNFASEGIDYRPDIASYLDFAIKLFFAFGVAFEVPIATIMLILAGVTTPEALAQKRPYIIVGAFVVGMLLTPPDIISQTLLAVPMWLLFEVGVIFGRIMKRKREEETAAADEADQEEAPLSSEEMEAEMEAELDRAIAEEEGLNKDNNSDNSDNSDDTRKE</sequence>
<comment type="similarity">
    <text evidence="5">Belongs to the TatC family.</text>
</comment>
<evidence type="ECO:0000256" key="2">
    <source>
        <dbReference type="ARBA" id="ARBA00022692"/>
    </source>
</evidence>
<keyword evidence="5" id="KW-1003">Cell membrane</keyword>
<dbReference type="AlphaFoldDB" id="A0A4R8J0U8"/>
<dbReference type="RefSeq" id="WP_134080493.1">
    <property type="nucleotide sequence ID" value="NZ_SOQX01000001.1"/>
</dbReference>
<dbReference type="GO" id="GO:0009977">
    <property type="term" value="F:proton motive force dependent protein transmembrane transporter activity"/>
    <property type="evidence" value="ECO:0007669"/>
    <property type="project" value="TreeGrafter"/>
</dbReference>
<keyword evidence="4 5" id="KW-0472">Membrane</keyword>
<dbReference type="Proteomes" id="UP000294914">
    <property type="component" value="Unassembled WGS sequence"/>
</dbReference>
<keyword evidence="5" id="KW-0813">Transport</keyword>
<dbReference type="HAMAP" id="MF_00902">
    <property type="entry name" value="TatC"/>
    <property type="match status" value="1"/>
</dbReference>
<dbReference type="PANTHER" id="PTHR30371">
    <property type="entry name" value="SEC-INDEPENDENT PROTEIN TRANSLOCASE PROTEIN TATC"/>
    <property type="match status" value="1"/>
</dbReference>
<dbReference type="OrthoDB" id="9777044at2"/>
<feature type="region of interest" description="Disordered" evidence="6">
    <location>
        <begin position="253"/>
        <end position="308"/>
    </location>
</feature>
<dbReference type="PROSITE" id="PS01218">
    <property type="entry name" value="TATC"/>
    <property type="match status" value="1"/>
</dbReference>
<protein>
    <recommendedName>
        <fullName evidence="5">Sec-independent protein translocase protein TatC</fullName>
    </recommendedName>
</protein>
<gene>
    <name evidence="5" type="primary">tatC</name>
    <name evidence="7" type="ORF">EDC23_0298</name>
</gene>
<evidence type="ECO:0000256" key="5">
    <source>
        <dbReference type="HAMAP-Rule" id="MF_00902"/>
    </source>
</evidence>
<dbReference type="EMBL" id="SOQX01000001">
    <property type="protein sequence ID" value="TDY03927.1"/>
    <property type="molecule type" value="Genomic_DNA"/>
</dbReference>
<proteinExistence type="inferred from homology"/>
<dbReference type="GO" id="GO:0043953">
    <property type="term" value="P:protein transport by the Tat complex"/>
    <property type="evidence" value="ECO:0007669"/>
    <property type="project" value="UniProtKB-UniRule"/>
</dbReference>
<feature type="transmembrane region" description="Helical" evidence="5">
    <location>
        <begin position="30"/>
        <end position="55"/>
    </location>
</feature>
<feature type="transmembrane region" description="Helical" evidence="5">
    <location>
        <begin position="117"/>
        <end position="139"/>
    </location>
</feature>
<comment type="subcellular location">
    <subcellularLocation>
        <location evidence="5">Cell membrane</location>
        <topology evidence="5">Multi-pass membrane protein</topology>
    </subcellularLocation>
    <subcellularLocation>
        <location evidence="1">Membrane</location>
        <topology evidence="1">Multi-pass membrane protein</topology>
    </subcellularLocation>
</comment>
<dbReference type="GO" id="GO:0033281">
    <property type="term" value="C:TAT protein transport complex"/>
    <property type="evidence" value="ECO:0007669"/>
    <property type="project" value="UniProtKB-UniRule"/>
</dbReference>
<dbReference type="NCBIfam" id="TIGR00945">
    <property type="entry name" value="tatC"/>
    <property type="match status" value="1"/>
</dbReference>
<keyword evidence="5" id="KW-0653">Protein transport</keyword>
<feature type="compositionally biased region" description="Basic and acidic residues" evidence="6">
    <location>
        <begin position="279"/>
        <end position="295"/>
    </location>
</feature>
<accession>A0A4R8J0U8</accession>
<evidence type="ECO:0000256" key="3">
    <source>
        <dbReference type="ARBA" id="ARBA00022989"/>
    </source>
</evidence>
<keyword evidence="5" id="KW-0811">Translocation</keyword>
<keyword evidence="3 5" id="KW-1133">Transmembrane helix</keyword>
<dbReference type="PRINTS" id="PR01840">
    <property type="entry name" value="TATCFAMILY"/>
</dbReference>
<evidence type="ECO:0000256" key="6">
    <source>
        <dbReference type="SAM" id="MobiDB-lite"/>
    </source>
</evidence>
<evidence type="ECO:0000256" key="4">
    <source>
        <dbReference type="ARBA" id="ARBA00023136"/>
    </source>
</evidence>
<keyword evidence="8" id="KW-1185">Reference proteome</keyword>
<evidence type="ECO:0000313" key="7">
    <source>
        <dbReference type="EMBL" id="TDY03927.1"/>
    </source>
</evidence>
<feature type="transmembrane region" description="Helical" evidence="5">
    <location>
        <begin position="205"/>
        <end position="222"/>
    </location>
</feature>
<dbReference type="GO" id="GO:0065002">
    <property type="term" value="P:intracellular protein transmembrane transport"/>
    <property type="evidence" value="ECO:0007669"/>
    <property type="project" value="TreeGrafter"/>
</dbReference>